<dbReference type="PANTHER" id="PTHR13767:SF2">
    <property type="entry name" value="PSEUDOURIDYLATE SYNTHASE TRUB1"/>
    <property type="match status" value="1"/>
</dbReference>
<keyword evidence="4 5" id="KW-0413">Isomerase</keyword>
<dbReference type="EC" id="5.4.99.25" evidence="5"/>
<dbReference type="InterPro" id="IPR020103">
    <property type="entry name" value="PsdUridine_synth_cat_dom_sf"/>
</dbReference>
<dbReference type="PANTHER" id="PTHR13767">
    <property type="entry name" value="TRNA-PSEUDOURIDINE SYNTHASE"/>
    <property type="match status" value="1"/>
</dbReference>
<dbReference type="Pfam" id="PF01509">
    <property type="entry name" value="TruB_N"/>
    <property type="match status" value="1"/>
</dbReference>
<dbReference type="InterPro" id="IPR015240">
    <property type="entry name" value="tRNA_sdUridine_synth_fam1_C"/>
</dbReference>
<dbReference type="InterPro" id="IPR032819">
    <property type="entry name" value="TruB_C"/>
</dbReference>
<dbReference type="SUPFAM" id="SSF55120">
    <property type="entry name" value="Pseudouridine synthase"/>
    <property type="match status" value="1"/>
</dbReference>
<evidence type="ECO:0000256" key="5">
    <source>
        <dbReference type="HAMAP-Rule" id="MF_01080"/>
    </source>
</evidence>
<dbReference type="Proteomes" id="UP000092971">
    <property type="component" value="Chromosome"/>
</dbReference>
<dbReference type="RefSeq" id="WP_015358777.1">
    <property type="nucleotide sequence ID" value="NZ_CP014672.1"/>
</dbReference>
<evidence type="ECO:0000259" key="8">
    <source>
        <dbReference type="Pfam" id="PF16198"/>
    </source>
</evidence>
<reference evidence="9 10" key="1">
    <citation type="submission" date="2016-02" db="EMBL/GenBank/DDBJ databases">
        <title>Comparison of Clostridium stercorarium subspecies using comparative genomics and transcriptomics.</title>
        <authorList>
            <person name="Schellenberg J."/>
            <person name="Thallinger G."/>
            <person name="Levin D.B."/>
            <person name="Zhang X."/>
            <person name="Alvare G."/>
            <person name="Fristensky B."/>
            <person name="Sparling R."/>
        </authorList>
    </citation>
    <scope>NUCLEOTIDE SEQUENCE [LARGE SCALE GENOMIC DNA]</scope>
    <source>
        <strain evidence="9 10">DSM 2910</strain>
    </source>
</reference>
<dbReference type="AlphaFoldDB" id="A0A1B1YCI3"/>
<organism evidence="9 10">
    <name type="scientific">Thermoclostridium stercorarium subsp. thermolacticum DSM 2910</name>
    <dbReference type="NCBI Taxonomy" id="1121336"/>
    <lineage>
        <taxon>Bacteria</taxon>
        <taxon>Bacillati</taxon>
        <taxon>Bacillota</taxon>
        <taxon>Clostridia</taxon>
        <taxon>Eubacteriales</taxon>
        <taxon>Oscillospiraceae</taxon>
        <taxon>Thermoclostridium</taxon>
    </lineage>
</organism>
<dbReference type="NCBIfam" id="TIGR00431">
    <property type="entry name" value="TruB"/>
    <property type="match status" value="1"/>
</dbReference>
<dbReference type="Gene3D" id="3.30.2350.10">
    <property type="entry name" value="Pseudouridine synthase"/>
    <property type="match status" value="1"/>
</dbReference>
<name>A0A1B1YCI3_THEST</name>
<dbReference type="GO" id="GO:0031119">
    <property type="term" value="P:tRNA pseudouridine synthesis"/>
    <property type="evidence" value="ECO:0007669"/>
    <property type="project" value="UniProtKB-UniRule"/>
</dbReference>
<evidence type="ECO:0000313" key="9">
    <source>
        <dbReference type="EMBL" id="ANW98472.1"/>
    </source>
</evidence>
<comment type="catalytic activity">
    <reaction evidence="1 5">
        <text>uridine(55) in tRNA = pseudouridine(55) in tRNA</text>
        <dbReference type="Rhea" id="RHEA:42532"/>
        <dbReference type="Rhea" id="RHEA-COMP:10101"/>
        <dbReference type="Rhea" id="RHEA-COMP:10102"/>
        <dbReference type="ChEBI" id="CHEBI:65314"/>
        <dbReference type="ChEBI" id="CHEBI:65315"/>
        <dbReference type="EC" id="5.4.99.25"/>
    </reaction>
</comment>
<protein>
    <recommendedName>
        <fullName evidence="5">tRNA pseudouridine synthase B</fullName>
        <ecNumber evidence="5">5.4.99.25</ecNumber>
    </recommendedName>
    <alternativeName>
        <fullName evidence="5">tRNA pseudouridine(55) synthase</fullName>
        <shortName evidence="5">Psi55 synthase</shortName>
    </alternativeName>
    <alternativeName>
        <fullName evidence="5">tRNA pseudouridylate synthase</fullName>
    </alternativeName>
    <alternativeName>
        <fullName evidence="5">tRNA-uridine isomerase</fullName>
    </alternativeName>
</protein>
<evidence type="ECO:0000259" key="7">
    <source>
        <dbReference type="Pfam" id="PF09157"/>
    </source>
</evidence>
<dbReference type="GO" id="GO:0003723">
    <property type="term" value="F:RNA binding"/>
    <property type="evidence" value="ECO:0007669"/>
    <property type="project" value="InterPro"/>
</dbReference>
<feature type="domain" description="Pseudouridine synthase II N-terminal" evidence="6">
    <location>
        <begin position="23"/>
        <end position="174"/>
    </location>
</feature>
<dbReference type="InterPro" id="IPR015947">
    <property type="entry name" value="PUA-like_sf"/>
</dbReference>
<dbReference type="Pfam" id="PF16198">
    <property type="entry name" value="TruB_C_2"/>
    <property type="match status" value="1"/>
</dbReference>
<keyword evidence="3 5" id="KW-0819">tRNA processing</keyword>
<evidence type="ECO:0000256" key="1">
    <source>
        <dbReference type="ARBA" id="ARBA00000385"/>
    </source>
</evidence>
<evidence type="ECO:0000313" key="10">
    <source>
        <dbReference type="Proteomes" id="UP000092971"/>
    </source>
</evidence>
<comment type="similarity">
    <text evidence="2 5">Belongs to the pseudouridine synthase TruB family. Type 1 subfamily.</text>
</comment>
<comment type="function">
    <text evidence="5">Responsible for synthesis of pseudouridine from uracil-55 in the psi GC loop of transfer RNAs.</text>
</comment>
<dbReference type="SUPFAM" id="SSF88697">
    <property type="entry name" value="PUA domain-like"/>
    <property type="match status" value="1"/>
</dbReference>
<dbReference type="EMBL" id="CP014672">
    <property type="protein sequence ID" value="ANW98472.1"/>
    <property type="molecule type" value="Genomic_DNA"/>
</dbReference>
<dbReference type="HAMAP" id="MF_01080">
    <property type="entry name" value="TruB_bact"/>
    <property type="match status" value="1"/>
</dbReference>
<evidence type="ECO:0000256" key="2">
    <source>
        <dbReference type="ARBA" id="ARBA00005642"/>
    </source>
</evidence>
<dbReference type="OrthoDB" id="9802309at2"/>
<dbReference type="CDD" id="cd02573">
    <property type="entry name" value="PseudoU_synth_EcTruB"/>
    <property type="match status" value="1"/>
</dbReference>
<sequence>MNGILLVIKPPGMTSFDVVAYLRKILKVKKIGHAGTLDPSAGGLLPVCLGKATKAIERFLNFDKSYRAEMVLGVVTDTQDAEGRVLEKKDVTLDDTAIIEAVNSFKGKYGQIPPMYSAIKVNGRKLYDLARQGIEIQREPRQVEISEIKVIDIKRRDGVVAVRFDVDCSKGTYVRTLCHDIGQRLGCGAHMSFLIRTRVGPFPLTEGITLEEINDRLEKGTLSSVIRPVDILFNDYNRVVVEGRALPGFLNGAPVVLHKFTTLKNNEAVRVYAETGAFLGLGRILVRGNKMILRPDKLFVSGV</sequence>
<dbReference type="InterPro" id="IPR002501">
    <property type="entry name" value="PsdUridine_synth_N"/>
</dbReference>
<feature type="active site" description="Nucleophile" evidence="5">
    <location>
        <position position="38"/>
    </location>
</feature>
<proteinExistence type="inferred from homology"/>
<dbReference type="FunFam" id="3.30.2350.10:FF:000011">
    <property type="entry name" value="tRNA pseudouridine synthase B"/>
    <property type="match status" value="1"/>
</dbReference>
<evidence type="ECO:0000256" key="4">
    <source>
        <dbReference type="ARBA" id="ARBA00023235"/>
    </source>
</evidence>
<gene>
    <name evidence="5" type="primary">truB</name>
    <name evidence="9" type="ORF">CSTERTH_05160</name>
</gene>
<evidence type="ECO:0000256" key="3">
    <source>
        <dbReference type="ARBA" id="ARBA00022694"/>
    </source>
</evidence>
<feature type="domain" description="tRNA pseudouridylate synthase B C-terminal" evidence="8">
    <location>
        <begin position="175"/>
        <end position="232"/>
    </location>
</feature>
<dbReference type="InterPro" id="IPR014780">
    <property type="entry name" value="tRNA_psdUridine_synth_TruB"/>
</dbReference>
<feature type="domain" description="tRNA pseudouridine synthase II TruB subfamily 1 C-terminal" evidence="7">
    <location>
        <begin position="249"/>
        <end position="288"/>
    </location>
</feature>
<dbReference type="Pfam" id="PF09157">
    <property type="entry name" value="TruB-C_2"/>
    <property type="match status" value="1"/>
</dbReference>
<evidence type="ECO:0000259" key="6">
    <source>
        <dbReference type="Pfam" id="PF01509"/>
    </source>
</evidence>
<dbReference type="GO" id="GO:1990481">
    <property type="term" value="P:mRNA pseudouridine synthesis"/>
    <property type="evidence" value="ECO:0007669"/>
    <property type="project" value="TreeGrafter"/>
</dbReference>
<dbReference type="GO" id="GO:0160148">
    <property type="term" value="F:tRNA pseudouridine(55) synthase activity"/>
    <property type="evidence" value="ECO:0007669"/>
    <property type="project" value="UniProtKB-EC"/>
</dbReference>
<accession>A0A1B1YCI3</accession>